<dbReference type="GO" id="GO:0005524">
    <property type="term" value="F:ATP binding"/>
    <property type="evidence" value="ECO:0007669"/>
    <property type="project" value="UniProtKB-KW"/>
</dbReference>
<organism evidence="20 21">
    <name type="scientific">Paenibacillus aquistagni</name>
    <dbReference type="NCBI Taxonomy" id="1852522"/>
    <lineage>
        <taxon>Bacteria</taxon>
        <taxon>Bacillati</taxon>
        <taxon>Bacillota</taxon>
        <taxon>Bacilli</taxon>
        <taxon>Bacillales</taxon>
        <taxon>Paenibacillaceae</taxon>
        <taxon>Paenibacillus</taxon>
    </lineage>
</organism>
<feature type="transmembrane region" description="Helical" evidence="18">
    <location>
        <begin position="82"/>
        <end position="100"/>
    </location>
</feature>
<dbReference type="Pfam" id="PF00689">
    <property type="entry name" value="Cation_ATPase_C"/>
    <property type="match status" value="1"/>
</dbReference>
<feature type="domain" description="Cation-transporting P-type ATPase N-terminal" evidence="19">
    <location>
        <begin position="2"/>
        <end position="76"/>
    </location>
</feature>
<dbReference type="NCBIfam" id="TIGR01494">
    <property type="entry name" value="ATPase_P-type"/>
    <property type="match status" value="3"/>
</dbReference>
<evidence type="ECO:0000256" key="1">
    <source>
        <dbReference type="ARBA" id="ARBA00004651"/>
    </source>
</evidence>
<dbReference type="InterPro" id="IPR001757">
    <property type="entry name" value="P_typ_ATPase"/>
</dbReference>
<evidence type="ECO:0000256" key="7">
    <source>
        <dbReference type="ARBA" id="ARBA00022568"/>
    </source>
</evidence>
<dbReference type="PRINTS" id="PR00120">
    <property type="entry name" value="HATPASE"/>
</dbReference>
<dbReference type="InterPro" id="IPR023298">
    <property type="entry name" value="ATPase_P-typ_TM_dom_sf"/>
</dbReference>
<evidence type="ECO:0000256" key="10">
    <source>
        <dbReference type="ARBA" id="ARBA00022741"/>
    </source>
</evidence>
<dbReference type="Pfam" id="PF13246">
    <property type="entry name" value="Cation_ATPase"/>
    <property type="match status" value="1"/>
</dbReference>
<dbReference type="RefSeq" id="WP_085494362.1">
    <property type="nucleotide sequence ID" value="NZ_FXAZ01000002.1"/>
</dbReference>
<gene>
    <name evidence="20" type="ORF">SAMN06295960_2166</name>
</gene>
<dbReference type="GO" id="GO:0046872">
    <property type="term" value="F:metal ion binding"/>
    <property type="evidence" value="ECO:0007669"/>
    <property type="project" value="UniProtKB-KW"/>
</dbReference>
<dbReference type="EC" id="7.2.2.10" evidence="3"/>
<dbReference type="SMART" id="SM00831">
    <property type="entry name" value="Cation_ATPase_N"/>
    <property type="match status" value="1"/>
</dbReference>
<evidence type="ECO:0000313" key="20">
    <source>
        <dbReference type="EMBL" id="SMG36917.1"/>
    </source>
</evidence>
<dbReference type="EMBL" id="FXAZ01000002">
    <property type="protein sequence ID" value="SMG36917.1"/>
    <property type="molecule type" value="Genomic_DNA"/>
</dbReference>
<dbReference type="InterPro" id="IPR059000">
    <property type="entry name" value="ATPase_P-type_domA"/>
</dbReference>
<keyword evidence="16 18" id="KW-0472">Membrane</keyword>
<accession>A0A1X7K778</accession>
<feature type="transmembrane region" description="Helical" evidence="18">
    <location>
        <begin position="781"/>
        <end position="801"/>
    </location>
</feature>
<feature type="transmembrane region" description="Helical" evidence="18">
    <location>
        <begin position="672"/>
        <end position="693"/>
    </location>
</feature>
<dbReference type="SUPFAM" id="SSF81660">
    <property type="entry name" value="Metal cation-transporting ATPase, ATP-binding domain N"/>
    <property type="match status" value="1"/>
</dbReference>
<dbReference type="Gene3D" id="1.20.1110.10">
    <property type="entry name" value="Calcium-transporting ATPase, transmembrane domain"/>
    <property type="match status" value="1"/>
</dbReference>
<dbReference type="InterPro" id="IPR023299">
    <property type="entry name" value="ATPase_P-typ_cyto_dom_N"/>
</dbReference>
<keyword evidence="10" id="KW-0547">Nucleotide-binding</keyword>
<name>A0A1X7K778_9BACL</name>
<dbReference type="GO" id="GO:0140352">
    <property type="term" value="P:export from cell"/>
    <property type="evidence" value="ECO:0007669"/>
    <property type="project" value="UniProtKB-ARBA"/>
</dbReference>
<evidence type="ECO:0000256" key="8">
    <source>
        <dbReference type="ARBA" id="ARBA00022692"/>
    </source>
</evidence>
<keyword evidence="14 18" id="KW-1133">Transmembrane helix</keyword>
<evidence type="ECO:0000313" key="21">
    <source>
        <dbReference type="Proteomes" id="UP000193834"/>
    </source>
</evidence>
<dbReference type="Proteomes" id="UP000193834">
    <property type="component" value="Unassembled WGS sequence"/>
</dbReference>
<feature type="transmembrane region" description="Helical" evidence="18">
    <location>
        <begin position="813"/>
        <end position="836"/>
    </location>
</feature>
<dbReference type="Gene3D" id="3.40.50.1000">
    <property type="entry name" value="HAD superfamily/HAD-like"/>
    <property type="match status" value="1"/>
</dbReference>
<dbReference type="SFLD" id="SFLDG00002">
    <property type="entry name" value="C1.7:_P-type_atpase_like"/>
    <property type="match status" value="1"/>
</dbReference>
<evidence type="ECO:0000256" key="13">
    <source>
        <dbReference type="ARBA" id="ARBA00022967"/>
    </source>
</evidence>
<dbReference type="InterPro" id="IPR018303">
    <property type="entry name" value="ATPase_P-typ_P_site"/>
</dbReference>
<feature type="transmembrane region" description="Helical" evidence="18">
    <location>
        <begin position="250"/>
        <end position="269"/>
    </location>
</feature>
<evidence type="ECO:0000256" key="16">
    <source>
        <dbReference type="ARBA" id="ARBA00023136"/>
    </source>
</evidence>
<dbReference type="OrthoDB" id="9813266at2"/>
<dbReference type="CDD" id="cd02089">
    <property type="entry name" value="P-type_ATPase_Ca_prok"/>
    <property type="match status" value="1"/>
</dbReference>
<keyword evidence="8 18" id="KW-0812">Transmembrane</keyword>
<keyword evidence="21" id="KW-1185">Reference proteome</keyword>
<dbReference type="Pfam" id="PF00690">
    <property type="entry name" value="Cation_ATPase_N"/>
    <property type="match status" value="1"/>
</dbReference>
<dbReference type="InterPro" id="IPR004014">
    <property type="entry name" value="ATPase_P-typ_cation-transptr_N"/>
</dbReference>
<dbReference type="STRING" id="1852522.SAMN06295960_2166"/>
<dbReference type="SUPFAM" id="SSF81653">
    <property type="entry name" value="Calcium ATPase, transduction domain A"/>
    <property type="match status" value="1"/>
</dbReference>
<evidence type="ECO:0000256" key="15">
    <source>
        <dbReference type="ARBA" id="ARBA00023065"/>
    </source>
</evidence>
<evidence type="ECO:0000256" key="14">
    <source>
        <dbReference type="ARBA" id="ARBA00022989"/>
    </source>
</evidence>
<evidence type="ECO:0000256" key="3">
    <source>
        <dbReference type="ARBA" id="ARBA00012790"/>
    </source>
</evidence>
<dbReference type="InterPro" id="IPR008250">
    <property type="entry name" value="ATPase_P-typ_transduc_dom_A_sf"/>
</dbReference>
<keyword evidence="11" id="KW-0106">Calcium</keyword>
<evidence type="ECO:0000256" key="18">
    <source>
        <dbReference type="SAM" id="Phobius"/>
    </source>
</evidence>
<feature type="transmembrane region" description="Helical" evidence="18">
    <location>
        <begin position="275"/>
        <end position="301"/>
    </location>
</feature>
<keyword evidence="9" id="KW-0479">Metal-binding</keyword>
<evidence type="ECO:0000259" key="19">
    <source>
        <dbReference type="SMART" id="SM00831"/>
    </source>
</evidence>
<dbReference type="Gene3D" id="2.70.150.10">
    <property type="entry name" value="Calcium-transporting ATPase, cytoplasmic transduction domain A"/>
    <property type="match status" value="1"/>
</dbReference>
<dbReference type="PANTHER" id="PTHR42861">
    <property type="entry name" value="CALCIUM-TRANSPORTING ATPASE"/>
    <property type="match status" value="1"/>
</dbReference>
<dbReference type="InterPro" id="IPR023214">
    <property type="entry name" value="HAD_sf"/>
</dbReference>
<dbReference type="SFLD" id="SFLDF00027">
    <property type="entry name" value="p-type_atpase"/>
    <property type="match status" value="1"/>
</dbReference>
<dbReference type="Pfam" id="PF00122">
    <property type="entry name" value="E1-E2_ATPase"/>
    <property type="match status" value="1"/>
</dbReference>
<keyword evidence="6" id="KW-0597">Phosphoprotein</keyword>
<dbReference type="InterPro" id="IPR006068">
    <property type="entry name" value="ATPase_P-typ_cation-transptr_C"/>
</dbReference>
<dbReference type="PROSITE" id="PS00154">
    <property type="entry name" value="ATPASE_E1_E2"/>
    <property type="match status" value="1"/>
</dbReference>
<keyword evidence="15" id="KW-0406">Ion transport</keyword>
<feature type="transmembrane region" description="Helical" evidence="18">
    <location>
        <begin position="748"/>
        <end position="769"/>
    </location>
</feature>
<dbReference type="SFLD" id="SFLDS00003">
    <property type="entry name" value="Haloacid_Dehalogenase"/>
    <property type="match status" value="1"/>
</dbReference>
<dbReference type="GO" id="GO:0016887">
    <property type="term" value="F:ATP hydrolysis activity"/>
    <property type="evidence" value="ECO:0007669"/>
    <property type="project" value="InterPro"/>
</dbReference>
<dbReference type="FunFam" id="3.40.50.1000:FF:000001">
    <property type="entry name" value="Phospholipid-transporting ATPase IC"/>
    <property type="match status" value="1"/>
</dbReference>
<dbReference type="GO" id="GO:0005388">
    <property type="term" value="F:P-type calcium transporter activity"/>
    <property type="evidence" value="ECO:0007669"/>
    <property type="project" value="UniProtKB-EC"/>
</dbReference>
<evidence type="ECO:0000256" key="9">
    <source>
        <dbReference type="ARBA" id="ARBA00022723"/>
    </source>
</evidence>
<evidence type="ECO:0000256" key="17">
    <source>
        <dbReference type="ARBA" id="ARBA00048694"/>
    </source>
</evidence>
<feature type="transmembrane region" description="Helical" evidence="18">
    <location>
        <begin position="699"/>
        <end position="719"/>
    </location>
</feature>
<dbReference type="FunFam" id="3.40.50.1000:FF:000028">
    <property type="entry name" value="Calcium-transporting P-type ATPase, putative"/>
    <property type="match status" value="1"/>
</dbReference>
<comment type="catalytic activity">
    <reaction evidence="17">
        <text>Ca(2+)(in) + ATP + H2O = Ca(2+)(out) + ADP + phosphate + H(+)</text>
        <dbReference type="Rhea" id="RHEA:18105"/>
        <dbReference type="ChEBI" id="CHEBI:15377"/>
        <dbReference type="ChEBI" id="CHEBI:15378"/>
        <dbReference type="ChEBI" id="CHEBI:29108"/>
        <dbReference type="ChEBI" id="CHEBI:30616"/>
        <dbReference type="ChEBI" id="CHEBI:43474"/>
        <dbReference type="ChEBI" id="CHEBI:456216"/>
        <dbReference type="EC" id="7.2.2.10"/>
    </reaction>
</comment>
<keyword evidence="7" id="KW-0109">Calcium transport</keyword>
<reference evidence="20 21" key="1">
    <citation type="submission" date="2017-04" db="EMBL/GenBank/DDBJ databases">
        <authorList>
            <person name="Afonso C.L."/>
            <person name="Miller P.J."/>
            <person name="Scott M.A."/>
            <person name="Spackman E."/>
            <person name="Goraichik I."/>
            <person name="Dimitrov K.M."/>
            <person name="Suarez D.L."/>
            <person name="Swayne D.E."/>
        </authorList>
    </citation>
    <scope>NUCLEOTIDE SEQUENCE [LARGE SCALE GENOMIC DNA]</scope>
    <source>
        <strain evidence="20 21">11</strain>
    </source>
</reference>
<evidence type="ECO:0000256" key="12">
    <source>
        <dbReference type="ARBA" id="ARBA00022840"/>
    </source>
</evidence>
<feature type="transmembrane region" description="Helical" evidence="18">
    <location>
        <begin position="59"/>
        <end position="76"/>
    </location>
</feature>
<dbReference type="InterPro" id="IPR036412">
    <property type="entry name" value="HAD-like_sf"/>
</dbReference>
<evidence type="ECO:0000256" key="2">
    <source>
        <dbReference type="ARBA" id="ARBA00005675"/>
    </source>
</evidence>
<dbReference type="Gene3D" id="3.40.1110.10">
    <property type="entry name" value="Calcium-transporting ATPase, cytoplasmic domain N"/>
    <property type="match status" value="1"/>
</dbReference>
<dbReference type="AlphaFoldDB" id="A0A1X7K778"/>
<keyword evidence="13" id="KW-1278">Translocase</keyword>
<comment type="subcellular location">
    <subcellularLocation>
        <location evidence="1">Cell membrane</location>
        <topology evidence="1">Multi-pass membrane protein</topology>
    </subcellularLocation>
</comment>
<keyword evidence="4" id="KW-0813">Transport</keyword>
<evidence type="ECO:0000256" key="4">
    <source>
        <dbReference type="ARBA" id="ARBA00022448"/>
    </source>
</evidence>
<keyword evidence="5" id="KW-1003">Cell membrane</keyword>
<dbReference type="PRINTS" id="PR00119">
    <property type="entry name" value="CATATPASE"/>
</dbReference>
<dbReference type="FunFam" id="2.70.150.10:FF:000016">
    <property type="entry name" value="Calcium-transporting P-type ATPase putative"/>
    <property type="match status" value="1"/>
</dbReference>
<dbReference type="SUPFAM" id="SSF56784">
    <property type="entry name" value="HAD-like"/>
    <property type="match status" value="1"/>
</dbReference>
<proteinExistence type="inferred from homology"/>
<dbReference type="SUPFAM" id="SSF81665">
    <property type="entry name" value="Calcium ATPase, transmembrane domain M"/>
    <property type="match status" value="1"/>
</dbReference>
<comment type="similarity">
    <text evidence="2">Belongs to the cation transport ATPase (P-type) (TC 3.A.3) family. Type IIA subfamily.</text>
</comment>
<evidence type="ECO:0000256" key="5">
    <source>
        <dbReference type="ARBA" id="ARBA00022475"/>
    </source>
</evidence>
<protein>
    <recommendedName>
        <fullName evidence="3">P-type Ca(2+) transporter</fullName>
        <ecNumber evidence="3">7.2.2.10</ecNumber>
    </recommendedName>
</protein>
<dbReference type="GO" id="GO:0005886">
    <property type="term" value="C:plasma membrane"/>
    <property type="evidence" value="ECO:0007669"/>
    <property type="project" value="UniProtKB-SubCell"/>
</dbReference>
<feature type="transmembrane region" description="Helical" evidence="18">
    <location>
        <begin position="842"/>
        <end position="867"/>
    </location>
</feature>
<evidence type="ECO:0000256" key="11">
    <source>
        <dbReference type="ARBA" id="ARBA00022837"/>
    </source>
</evidence>
<keyword evidence="12" id="KW-0067">ATP-binding</keyword>
<evidence type="ECO:0000256" key="6">
    <source>
        <dbReference type="ARBA" id="ARBA00022553"/>
    </source>
</evidence>
<dbReference type="InterPro" id="IPR044492">
    <property type="entry name" value="P_typ_ATPase_HD_dom"/>
</dbReference>
<sequence length="881" mass="95354">MKWMERTLEDIFKALGTDQEKGLRNEQAAELLRQKGFNEFEEEKKEGIGAKLMHQLSEVTTIILIIAAVISAYLAISEGHGYAEPLVIIAIVALNAVLGIRQELSAEKALDALKNMNTPTAKVIREGVLQPLHSKELVPGDIIVVEAGDLIPADARLIESANLLVEESALTGESVPSEKNARAEVKESAPLGDRFNMLFSGCLVTNGRGRAVVVATGMETEMGKIAALLNNTKKSKTPLQQRLIELGKKLSVVAVAAGAIIFGIGMYHGETIMDMLMTAVSLAVAAVPETLPVIVTVTLAFGIQNMVRKNAIIRRIPAVEALGSASVICSDKTGTLTQNQMTIKQIWAVSHKPKADTDAFLDTETELLKLFSLASNASIEKNQGEETIIGDPTETAIIRLLQAKGMNKSQLEAKYPRVHELPFDSSRKLMTTVHRTEEGYISITKGAFDRIPLDPHAACTHEHQAEANHIHDQFAEQALRVLALGYKRYDELPEQLDAAELEQGLRFAGLVGMIDPPRPESKAAVQAAKAAGIKTVMITGDHMATASAIAREIGILEEEDLAISGAELERMSDEELKQKVRDISVYGRVSPEDKIRIVQAWQANGEVVAMTGDGVNDAPALKAADVGTAMGITGTDVAKSASDMVLTDDNFATIVDAVAEGRRVYENIRKTLYFLLSCNFSEILIMIIAVALGWGLPVIAIQLLLINVVADGIPGFCLSREKMEPDAMRQKPIPKQAGIFSNGLGKKIALQAGLYTILTLAGFYVGKFVTVSDHIAASHEVGQTMAFVILGWSSVVHIFNVRSNTQSIFSIGFMSNLPLFWCAMLSIFIIFGVAVIPGMMSIFQLVSLSAVHWLIVTLLSIVPLVVVELMKLRMRANGKGA</sequence>